<feature type="non-terminal residue" evidence="3">
    <location>
        <position position="370"/>
    </location>
</feature>
<evidence type="ECO:0000313" key="3">
    <source>
        <dbReference type="EMBL" id="EDO30637.1"/>
    </source>
</evidence>
<dbReference type="Proteomes" id="UP000001593">
    <property type="component" value="Unassembled WGS sequence"/>
</dbReference>
<accession>A7T071</accession>
<dbReference type="PANTHER" id="PTHR13318:SF190">
    <property type="entry name" value="PARTNER OF PAIRED, ISOFORM B"/>
    <property type="match status" value="1"/>
</dbReference>
<dbReference type="SUPFAM" id="SSF52047">
    <property type="entry name" value="RNI-like"/>
    <property type="match status" value="1"/>
</dbReference>
<evidence type="ECO:0000259" key="2">
    <source>
        <dbReference type="SMART" id="SM00256"/>
    </source>
</evidence>
<sequence length="370" mass="41478">MEEYLSLQQGPLIPDVACHVFSFLQTHEKQAVALVCRFWRNIVYLPSLWKNVQVILPLEASEELFLGLRKRKITRVTVLRSTNDELSNMFTIVPNITHISLGGCPKLTEKFLQRQFCISLSNLKSLTIEDCETITSIGFKELIVHLRNLEVLDLTWCENLNDECLRYVSHSCPKLRVLSLRGCDWVSYTGVNHGINSIVVKLIANHLPDLQYLDVKDCPCNITNNGMLGIVQGLCHLKSLILSSHPELTNVGIKHITNNLKSLTSLDLMDCCRVTNSGVALIAKEMPQLVQLNLSYCYKVSNQGAIDIGKNLKELRQLTLEQTKITDKGFVYVCHHLPNLQSLAVGGCPITDKGLVEGSKALSNLEELDL</sequence>
<dbReference type="eggNOG" id="KOG1947">
    <property type="taxonomic scope" value="Eukaryota"/>
</dbReference>
<gene>
    <name evidence="3" type="ORF">NEMVEDRAFT_v1g140003</name>
</gene>
<dbReference type="InterPro" id="IPR032675">
    <property type="entry name" value="LRR_dom_sf"/>
</dbReference>
<dbReference type="InterPro" id="IPR001611">
    <property type="entry name" value="Leu-rich_rpt"/>
</dbReference>
<dbReference type="InterPro" id="IPR001810">
    <property type="entry name" value="F-box_dom"/>
</dbReference>
<dbReference type="InterPro" id="IPR006553">
    <property type="entry name" value="Leu-rich_rpt_Cys-con_subtyp"/>
</dbReference>
<dbReference type="Gene3D" id="1.20.1280.50">
    <property type="match status" value="1"/>
</dbReference>
<dbReference type="InterPro" id="IPR036047">
    <property type="entry name" value="F-box-like_dom_sf"/>
</dbReference>
<dbReference type="STRING" id="45351.A7T071"/>
<protein>
    <recommendedName>
        <fullName evidence="2">F-box domain-containing protein</fullName>
    </recommendedName>
</protein>
<dbReference type="AlphaFoldDB" id="A7T071"/>
<dbReference type="PANTHER" id="PTHR13318">
    <property type="entry name" value="PARTNER OF PAIRED, ISOFORM B-RELATED"/>
    <property type="match status" value="1"/>
</dbReference>
<dbReference type="Gene3D" id="3.80.10.10">
    <property type="entry name" value="Ribonuclease Inhibitor"/>
    <property type="match status" value="2"/>
</dbReference>
<reference evidence="3 4" key="1">
    <citation type="journal article" date="2007" name="Science">
        <title>Sea anemone genome reveals ancestral eumetazoan gene repertoire and genomic organization.</title>
        <authorList>
            <person name="Putnam N.H."/>
            <person name="Srivastava M."/>
            <person name="Hellsten U."/>
            <person name="Dirks B."/>
            <person name="Chapman J."/>
            <person name="Salamov A."/>
            <person name="Terry A."/>
            <person name="Shapiro H."/>
            <person name="Lindquist E."/>
            <person name="Kapitonov V.V."/>
            <person name="Jurka J."/>
            <person name="Genikhovich G."/>
            <person name="Grigoriev I.V."/>
            <person name="Lucas S.M."/>
            <person name="Steele R.E."/>
            <person name="Finnerty J.R."/>
            <person name="Technau U."/>
            <person name="Martindale M.Q."/>
            <person name="Rokhsar D.S."/>
        </authorList>
    </citation>
    <scope>NUCLEOTIDE SEQUENCE [LARGE SCALE GENOMIC DNA]</scope>
    <source>
        <strain evidence="4">CH2 X CH6</strain>
    </source>
</reference>
<dbReference type="PhylomeDB" id="A7T071"/>
<proteinExistence type="predicted"/>
<dbReference type="InParanoid" id="A7T071"/>
<dbReference type="EMBL" id="DS470005">
    <property type="protein sequence ID" value="EDO30637.1"/>
    <property type="molecule type" value="Genomic_DNA"/>
</dbReference>
<dbReference type="InterPro" id="IPR057207">
    <property type="entry name" value="FBXL15_LRR"/>
</dbReference>
<dbReference type="Pfam" id="PF12937">
    <property type="entry name" value="F-box-like"/>
    <property type="match status" value="1"/>
</dbReference>
<keyword evidence="1" id="KW-0833">Ubl conjugation pathway</keyword>
<feature type="domain" description="F-box" evidence="2">
    <location>
        <begin position="13"/>
        <end position="52"/>
    </location>
</feature>
<dbReference type="Pfam" id="PF13516">
    <property type="entry name" value="LRR_6"/>
    <property type="match status" value="2"/>
</dbReference>
<organism evidence="3 4">
    <name type="scientific">Nematostella vectensis</name>
    <name type="common">Starlet sea anemone</name>
    <dbReference type="NCBI Taxonomy" id="45351"/>
    <lineage>
        <taxon>Eukaryota</taxon>
        <taxon>Metazoa</taxon>
        <taxon>Cnidaria</taxon>
        <taxon>Anthozoa</taxon>
        <taxon>Hexacorallia</taxon>
        <taxon>Actiniaria</taxon>
        <taxon>Edwardsiidae</taxon>
        <taxon>Nematostella</taxon>
    </lineage>
</organism>
<dbReference type="SMART" id="SM00367">
    <property type="entry name" value="LRR_CC"/>
    <property type="match status" value="9"/>
</dbReference>
<dbReference type="Pfam" id="PF25372">
    <property type="entry name" value="DUF7885"/>
    <property type="match status" value="1"/>
</dbReference>
<dbReference type="GO" id="GO:0005737">
    <property type="term" value="C:cytoplasm"/>
    <property type="evidence" value="ECO:0000318"/>
    <property type="project" value="GO_Central"/>
</dbReference>
<name>A7T071_NEMVE</name>
<keyword evidence="4" id="KW-1185">Reference proteome</keyword>
<dbReference type="HOGENOM" id="CLU_016072_7_1_1"/>
<evidence type="ECO:0000313" key="4">
    <source>
        <dbReference type="Proteomes" id="UP000001593"/>
    </source>
</evidence>
<dbReference type="SMART" id="SM00256">
    <property type="entry name" value="FBOX"/>
    <property type="match status" value="1"/>
</dbReference>
<evidence type="ECO:0000256" key="1">
    <source>
        <dbReference type="ARBA" id="ARBA00022786"/>
    </source>
</evidence>
<dbReference type="SUPFAM" id="SSF81383">
    <property type="entry name" value="F-box domain"/>
    <property type="match status" value="1"/>
</dbReference>
<dbReference type="OMA" id="IEDCETI"/>